<dbReference type="InterPro" id="IPR001128">
    <property type="entry name" value="Cyt_P450"/>
</dbReference>
<dbReference type="Gene3D" id="1.10.630.10">
    <property type="entry name" value="Cytochrome P450"/>
    <property type="match status" value="1"/>
</dbReference>
<dbReference type="SUPFAM" id="SSF48264">
    <property type="entry name" value="Cytochrome P450"/>
    <property type="match status" value="1"/>
</dbReference>
<name>A0A162V3Y7_PHYB8</name>
<keyword evidence="6" id="KW-1133">Transmembrane helix</keyword>
<dbReference type="InterPro" id="IPR017972">
    <property type="entry name" value="Cyt_P450_CS"/>
</dbReference>
<dbReference type="PRINTS" id="PR00385">
    <property type="entry name" value="P450"/>
</dbReference>
<keyword evidence="1 4" id="KW-0479">Metal-binding</keyword>
<dbReference type="EMBL" id="KV440972">
    <property type="protein sequence ID" value="OAD79782.1"/>
    <property type="molecule type" value="Genomic_DNA"/>
</dbReference>
<comment type="similarity">
    <text evidence="5">Belongs to the cytochrome P450 family.</text>
</comment>
<dbReference type="PANTHER" id="PTHR46300:SF11">
    <property type="entry name" value="OXIDOREDUCTASE, PUTATIVE-RELATED"/>
    <property type="match status" value="1"/>
</dbReference>
<evidence type="ECO:0000313" key="8">
    <source>
        <dbReference type="Proteomes" id="UP000077315"/>
    </source>
</evidence>
<keyword evidence="2 5" id="KW-0560">Oxidoreductase</keyword>
<dbReference type="GeneID" id="28999907"/>
<dbReference type="InterPro" id="IPR002401">
    <property type="entry name" value="Cyt_P450_E_grp-I"/>
</dbReference>
<dbReference type="STRING" id="763407.A0A162V3Y7"/>
<dbReference type="GO" id="GO:0020037">
    <property type="term" value="F:heme binding"/>
    <property type="evidence" value="ECO:0007669"/>
    <property type="project" value="InterPro"/>
</dbReference>
<keyword evidence="3 4" id="KW-0408">Iron</keyword>
<evidence type="ECO:0000256" key="1">
    <source>
        <dbReference type="ARBA" id="ARBA00022723"/>
    </source>
</evidence>
<evidence type="ECO:0000256" key="5">
    <source>
        <dbReference type="RuleBase" id="RU000461"/>
    </source>
</evidence>
<gene>
    <name evidence="7" type="ORF">PHYBLDRAFT_184916</name>
</gene>
<dbReference type="GO" id="GO:0016705">
    <property type="term" value="F:oxidoreductase activity, acting on paired donors, with incorporation or reduction of molecular oxygen"/>
    <property type="evidence" value="ECO:0007669"/>
    <property type="project" value="InterPro"/>
</dbReference>
<evidence type="ECO:0000256" key="2">
    <source>
        <dbReference type="ARBA" id="ARBA00023002"/>
    </source>
</evidence>
<dbReference type="InterPro" id="IPR050364">
    <property type="entry name" value="Cytochrome_P450_fung"/>
</dbReference>
<keyword evidence="4 5" id="KW-0349">Heme</keyword>
<keyword evidence="6" id="KW-0812">Transmembrane</keyword>
<comment type="cofactor">
    <cofactor evidence="4">
        <name>heme</name>
        <dbReference type="ChEBI" id="CHEBI:30413"/>
    </cofactor>
</comment>
<accession>A0A162V3Y7</accession>
<dbReference type="PROSITE" id="PS00086">
    <property type="entry name" value="CYTOCHROME_P450"/>
    <property type="match status" value="1"/>
</dbReference>
<organism evidence="7 8">
    <name type="scientific">Phycomyces blakesleeanus (strain ATCC 8743b / DSM 1359 / FGSC 10004 / NBRC 33097 / NRRL 1555)</name>
    <dbReference type="NCBI Taxonomy" id="763407"/>
    <lineage>
        <taxon>Eukaryota</taxon>
        <taxon>Fungi</taxon>
        <taxon>Fungi incertae sedis</taxon>
        <taxon>Mucoromycota</taxon>
        <taxon>Mucoromycotina</taxon>
        <taxon>Mucoromycetes</taxon>
        <taxon>Mucorales</taxon>
        <taxon>Phycomycetaceae</taxon>
        <taxon>Phycomyces</taxon>
    </lineage>
</organism>
<reference evidence="8" key="1">
    <citation type="submission" date="2015-06" db="EMBL/GenBank/DDBJ databases">
        <title>Expansion of signal transduction pathways in fungi by whole-genome duplication.</title>
        <authorList>
            <consortium name="DOE Joint Genome Institute"/>
            <person name="Corrochano L.M."/>
            <person name="Kuo A."/>
            <person name="Marcet-Houben M."/>
            <person name="Polaino S."/>
            <person name="Salamov A."/>
            <person name="Villalobos J.M."/>
            <person name="Alvarez M.I."/>
            <person name="Avalos J."/>
            <person name="Benito E.P."/>
            <person name="Benoit I."/>
            <person name="Burger G."/>
            <person name="Camino L.P."/>
            <person name="Canovas D."/>
            <person name="Cerda-Olmedo E."/>
            <person name="Cheng J.-F."/>
            <person name="Dominguez A."/>
            <person name="Elias M."/>
            <person name="Eslava A.P."/>
            <person name="Glaser F."/>
            <person name="Grimwood J."/>
            <person name="Gutierrez G."/>
            <person name="Heitman J."/>
            <person name="Henrissat B."/>
            <person name="Iturriaga E.A."/>
            <person name="Lang B.F."/>
            <person name="Lavin J.L."/>
            <person name="Lee S."/>
            <person name="Li W."/>
            <person name="Lindquist E."/>
            <person name="Lopez-Garcia S."/>
            <person name="Luque E.M."/>
            <person name="Marcos A.T."/>
            <person name="Martin J."/>
            <person name="McCluskey K."/>
            <person name="Medina H.R."/>
            <person name="Miralles-Duran A."/>
            <person name="Miyazaki A."/>
            <person name="Munoz-Torres E."/>
            <person name="Oguiza J.A."/>
            <person name="Ohm R."/>
            <person name="Olmedo M."/>
            <person name="Orejas M."/>
            <person name="Ortiz-Castellanos L."/>
            <person name="Pisabarro A.G."/>
            <person name="Rodriguez-Romero J."/>
            <person name="Ruiz-Herrera J."/>
            <person name="Ruiz-Vazquez R."/>
            <person name="Sanz C."/>
            <person name="Schackwitz W."/>
            <person name="Schmutz J."/>
            <person name="Shahriari M."/>
            <person name="Shelest E."/>
            <person name="Silva-Franco F."/>
            <person name="Soanes D."/>
            <person name="Syed K."/>
            <person name="Tagua V.G."/>
            <person name="Talbot N.J."/>
            <person name="Thon M."/>
            <person name="De vries R.P."/>
            <person name="Wiebenga A."/>
            <person name="Yadav J.S."/>
            <person name="Braun E.L."/>
            <person name="Baker S."/>
            <person name="Garre V."/>
            <person name="Horwitz B."/>
            <person name="Torres-Martinez S."/>
            <person name="Idnurm A."/>
            <person name="Herrera-Estrella A."/>
            <person name="Gabaldon T."/>
            <person name="Grigoriev I.V."/>
        </authorList>
    </citation>
    <scope>NUCLEOTIDE SEQUENCE [LARGE SCALE GENOMIC DNA]</scope>
    <source>
        <strain evidence="8">NRRL 1555(-)</strain>
    </source>
</reference>
<feature type="transmembrane region" description="Helical" evidence="6">
    <location>
        <begin position="12"/>
        <end position="31"/>
    </location>
</feature>
<dbReference type="InParanoid" id="A0A162V3Y7"/>
<dbReference type="GO" id="GO:0005506">
    <property type="term" value="F:iron ion binding"/>
    <property type="evidence" value="ECO:0007669"/>
    <property type="project" value="InterPro"/>
</dbReference>
<keyword evidence="6" id="KW-0472">Membrane</keyword>
<dbReference type="RefSeq" id="XP_018297822.1">
    <property type="nucleotide sequence ID" value="XM_018439001.1"/>
</dbReference>
<evidence type="ECO:0000256" key="4">
    <source>
        <dbReference type="PIRSR" id="PIRSR602401-1"/>
    </source>
</evidence>
<dbReference type="OrthoDB" id="1103324at2759"/>
<dbReference type="Proteomes" id="UP000077315">
    <property type="component" value="Unassembled WGS sequence"/>
</dbReference>
<proteinExistence type="inferred from homology"/>
<feature type="binding site" description="axial binding residue" evidence="4">
    <location>
        <position position="459"/>
    </location>
    <ligand>
        <name>heme</name>
        <dbReference type="ChEBI" id="CHEBI:30413"/>
    </ligand>
    <ligandPart>
        <name>Fe</name>
        <dbReference type="ChEBI" id="CHEBI:18248"/>
    </ligandPart>
</feature>
<dbReference type="Pfam" id="PF00067">
    <property type="entry name" value="p450"/>
    <property type="match status" value="1"/>
</dbReference>
<dbReference type="AlphaFoldDB" id="A0A162V3Y7"/>
<dbReference type="VEuPathDB" id="FungiDB:PHYBLDRAFT_184916"/>
<dbReference type="InterPro" id="IPR036396">
    <property type="entry name" value="Cyt_P450_sf"/>
</dbReference>
<evidence type="ECO:0000256" key="3">
    <source>
        <dbReference type="ARBA" id="ARBA00023004"/>
    </source>
</evidence>
<keyword evidence="5" id="KW-0503">Monooxygenase</keyword>
<evidence type="ECO:0000313" key="7">
    <source>
        <dbReference type="EMBL" id="OAD79782.1"/>
    </source>
</evidence>
<dbReference type="GO" id="GO:0004497">
    <property type="term" value="F:monooxygenase activity"/>
    <property type="evidence" value="ECO:0007669"/>
    <property type="project" value="UniProtKB-KW"/>
</dbReference>
<keyword evidence="8" id="KW-1185">Reference proteome</keyword>
<dbReference type="PANTHER" id="PTHR46300">
    <property type="entry name" value="P450, PUTATIVE (EUROFUNG)-RELATED-RELATED"/>
    <property type="match status" value="1"/>
</dbReference>
<dbReference type="PRINTS" id="PR00463">
    <property type="entry name" value="EP450I"/>
</dbReference>
<sequence>MFVMNTLDDKTLLTAGAIGLGIAASFVFSLYNNTLQKQKKDSLLRGGLREVPVPSEGYPYIGHAASLGSLPAITIKNWHEKLGPLICLHMGIQRWVFISDPNIAHQIFVRNGIKTSERQKHRFAQDIYGKGGRGIVFNQTSKKWKTTRSMALTILSPKYTEQFEGSIENVAKKTLRALIEITNTEGSVAPKEHIRRATYGTMFKAIFGESIDPFKNNIITQTLEMTDKGVTYIRPEADIGSFFPIFAWISTFMHPMKVVEEVTLWRDTYYKNLIDEAIAADCNSLVKHAYSLKEESGLDDTDILVMISDLMSAGGDTTSVSLHWLLAILSRYPDVQKKMGEEIDTFISKNNRTPLYSDRDELPYTVATLRENLRFRSPTTFGIPHYTSTDVEACGYFIPADTVLISSMHAMHMNPDVYDEPEKFKPERFLGDSRTWSASNNGSIEERDNYSFGWGRRVCPGIHFAEVEIFDTAVNILAACTIEPAIDSKGQPEYVNLDSGLEKGVVFAPEDYKVRFIQKTKNS</sequence>
<evidence type="ECO:0000256" key="6">
    <source>
        <dbReference type="SAM" id="Phobius"/>
    </source>
</evidence>
<protein>
    <submittedName>
        <fullName evidence="7">CYP5206 protein</fullName>
    </submittedName>
</protein>